<organism evidence="10 11">
    <name type="scientific">Mumia zhuanghuii</name>
    <dbReference type="NCBI Taxonomy" id="2585211"/>
    <lineage>
        <taxon>Bacteria</taxon>
        <taxon>Bacillati</taxon>
        <taxon>Actinomycetota</taxon>
        <taxon>Actinomycetes</taxon>
        <taxon>Propionibacteriales</taxon>
        <taxon>Nocardioidaceae</taxon>
        <taxon>Mumia</taxon>
    </lineage>
</organism>
<feature type="transmembrane region" description="Helical" evidence="7">
    <location>
        <begin position="217"/>
        <end position="237"/>
    </location>
</feature>
<feature type="compositionally biased region" description="Basic and acidic residues" evidence="8">
    <location>
        <begin position="7"/>
        <end position="22"/>
    </location>
</feature>
<keyword evidence="5 7" id="KW-1133">Transmembrane helix</keyword>
<sequence length="280" mass="29889">MPSLIAEKTEARPNPRQEEAARAKGVSPGRRRAVSVARGVAGILTLALIWELAPTYGLVDAYFIPPLHVVLEEWWQMATDGELAKHVGASLVRSAIGFGLAIVVAIPVGAAIAWYRPVREFSTPVLEVFRNTAALAILPVFTLILGIGEASKISIVLYACFFPILLATISGVATVDPQLLRSAKVLGLSPVATFRKVVFPAAVPTIFTGIRISGAAAILVLIAAEMIGATAGLGFLINYAQFNFLIPKMYAAIITTALLGVAVNYGLVALERRFSRWRPA</sequence>
<dbReference type="PANTHER" id="PTHR30151">
    <property type="entry name" value="ALKANE SULFONATE ABC TRANSPORTER-RELATED, MEMBRANE SUBUNIT"/>
    <property type="match status" value="1"/>
</dbReference>
<keyword evidence="4 7" id="KW-0812">Transmembrane</keyword>
<dbReference type="GO" id="GO:0005886">
    <property type="term" value="C:plasma membrane"/>
    <property type="evidence" value="ECO:0007669"/>
    <property type="project" value="UniProtKB-SubCell"/>
</dbReference>
<name>A0A5Q6S0I8_9ACTN</name>
<dbReference type="EMBL" id="VDFQ02000002">
    <property type="protein sequence ID" value="KAA1423876.1"/>
    <property type="molecule type" value="Genomic_DNA"/>
</dbReference>
<evidence type="ECO:0000259" key="9">
    <source>
        <dbReference type="PROSITE" id="PS50928"/>
    </source>
</evidence>
<evidence type="ECO:0000256" key="2">
    <source>
        <dbReference type="ARBA" id="ARBA00022448"/>
    </source>
</evidence>
<evidence type="ECO:0000313" key="11">
    <source>
        <dbReference type="Proteomes" id="UP000307768"/>
    </source>
</evidence>
<comment type="caution">
    <text evidence="10">The sequence shown here is derived from an EMBL/GenBank/DDBJ whole genome shotgun (WGS) entry which is preliminary data.</text>
</comment>
<evidence type="ECO:0000256" key="7">
    <source>
        <dbReference type="RuleBase" id="RU363032"/>
    </source>
</evidence>
<comment type="subcellular location">
    <subcellularLocation>
        <location evidence="1 7">Cell membrane</location>
        <topology evidence="1 7">Multi-pass membrane protein</topology>
    </subcellularLocation>
</comment>
<dbReference type="Pfam" id="PF00528">
    <property type="entry name" value="BPD_transp_1"/>
    <property type="match status" value="1"/>
</dbReference>
<comment type="similarity">
    <text evidence="7">Belongs to the binding-protein-dependent transport system permease family.</text>
</comment>
<reference evidence="10 11" key="1">
    <citation type="submission" date="2019-09" db="EMBL/GenBank/DDBJ databases">
        <title>Mumia zhuanghuii sp. nov. isolated from the intestinal contents of plateau pika (Ochotona curzoniae) in the Qinghai-Tibet plateau of China.</title>
        <authorList>
            <person name="Tian Z."/>
        </authorList>
    </citation>
    <scope>NUCLEOTIDE SEQUENCE [LARGE SCALE GENOMIC DNA]</scope>
    <source>
        <strain evidence="11">350</strain>
    </source>
</reference>
<proteinExistence type="inferred from homology"/>
<accession>A0A5Q6S0I8</accession>
<dbReference type="CDD" id="cd06261">
    <property type="entry name" value="TM_PBP2"/>
    <property type="match status" value="1"/>
</dbReference>
<feature type="transmembrane region" description="Helical" evidence="7">
    <location>
        <begin position="128"/>
        <end position="148"/>
    </location>
</feature>
<evidence type="ECO:0000256" key="3">
    <source>
        <dbReference type="ARBA" id="ARBA00022475"/>
    </source>
</evidence>
<dbReference type="Proteomes" id="UP000307768">
    <property type="component" value="Unassembled WGS sequence"/>
</dbReference>
<feature type="transmembrane region" description="Helical" evidence="7">
    <location>
        <begin position="95"/>
        <end position="116"/>
    </location>
</feature>
<keyword evidence="3" id="KW-1003">Cell membrane</keyword>
<evidence type="ECO:0000256" key="5">
    <source>
        <dbReference type="ARBA" id="ARBA00022989"/>
    </source>
</evidence>
<dbReference type="RefSeq" id="WP_149769395.1">
    <property type="nucleotide sequence ID" value="NZ_VDFQ02000002.1"/>
</dbReference>
<dbReference type="AlphaFoldDB" id="A0A5Q6S0I8"/>
<dbReference type="OrthoDB" id="3173654at2"/>
<feature type="domain" description="ABC transmembrane type-1" evidence="9">
    <location>
        <begin position="87"/>
        <end position="271"/>
    </location>
</feature>
<dbReference type="InterPro" id="IPR000515">
    <property type="entry name" value="MetI-like"/>
</dbReference>
<evidence type="ECO:0000256" key="8">
    <source>
        <dbReference type="SAM" id="MobiDB-lite"/>
    </source>
</evidence>
<dbReference type="Gene3D" id="1.10.3720.10">
    <property type="entry name" value="MetI-like"/>
    <property type="match status" value="1"/>
</dbReference>
<keyword evidence="2 7" id="KW-0813">Transport</keyword>
<protein>
    <submittedName>
        <fullName evidence="10">ABC transporter permease</fullName>
    </submittedName>
</protein>
<evidence type="ECO:0000313" key="10">
    <source>
        <dbReference type="EMBL" id="KAA1423876.1"/>
    </source>
</evidence>
<evidence type="ECO:0000256" key="1">
    <source>
        <dbReference type="ARBA" id="ARBA00004651"/>
    </source>
</evidence>
<feature type="transmembrane region" description="Helical" evidence="7">
    <location>
        <begin position="155"/>
        <end position="173"/>
    </location>
</feature>
<keyword evidence="6 7" id="KW-0472">Membrane</keyword>
<dbReference type="SUPFAM" id="SSF161098">
    <property type="entry name" value="MetI-like"/>
    <property type="match status" value="1"/>
</dbReference>
<evidence type="ECO:0000256" key="4">
    <source>
        <dbReference type="ARBA" id="ARBA00022692"/>
    </source>
</evidence>
<gene>
    <name evidence="10" type="ORF">FE697_009990</name>
</gene>
<evidence type="ECO:0000256" key="6">
    <source>
        <dbReference type="ARBA" id="ARBA00023136"/>
    </source>
</evidence>
<dbReference type="PANTHER" id="PTHR30151:SF0">
    <property type="entry name" value="ABC TRANSPORTER PERMEASE PROTEIN MJ0413-RELATED"/>
    <property type="match status" value="1"/>
</dbReference>
<feature type="region of interest" description="Disordered" evidence="8">
    <location>
        <begin position="1"/>
        <end position="26"/>
    </location>
</feature>
<dbReference type="PROSITE" id="PS50928">
    <property type="entry name" value="ABC_TM1"/>
    <property type="match status" value="1"/>
</dbReference>
<dbReference type="GO" id="GO:0055085">
    <property type="term" value="P:transmembrane transport"/>
    <property type="evidence" value="ECO:0007669"/>
    <property type="project" value="InterPro"/>
</dbReference>
<dbReference type="InterPro" id="IPR035906">
    <property type="entry name" value="MetI-like_sf"/>
</dbReference>
<feature type="transmembrane region" description="Helical" evidence="7">
    <location>
        <begin position="249"/>
        <end position="270"/>
    </location>
</feature>